<dbReference type="GO" id="GO:0005829">
    <property type="term" value="C:cytosol"/>
    <property type="evidence" value="ECO:0007669"/>
    <property type="project" value="TreeGrafter"/>
</dbReference>
<reference evidence="6" key="1">
    <citation type="submission" date="2010-05" db="EMBL/GenBank/DDBJ databases">
        <title>The genome sequence of Magnaporthe poae strain ATCC 64411.</title>
        <authorList>
            <person name="Ma L.-J."/>
            <person name="Dead R."/>
            <person name="Young S."/>
            <person name="Zeng Q."/>
            <person name="Koehrsen M."/>
            <person name="Alvarado L."/>
            <person name="Berlin A."/>
            <person name="Chapman S.B."/>
            <person name="Chen Z."/>
            <person name="Freedman E."/>
            <person name="Gellesch M."/>
            <person name="Goldberg J."/>
            <person name="Griggs A."/>
            <person name="Gujja S."/>
            <person name="Heilman E.R."/>
            <person name="Heiman D."/>
            <person name="Hepburn T."/>
            <person name="Howarth C."/>
            <person name="Jen D."/>
            <person name="Larson L."/>
            <person name="Mehta T."/>
            <person name="Neiman D."/>
            <person name="Pearson M."/>
            <person name="Roberts A."/>
            <person name="Saif S."/>
            <person name="Shea T."/>
            <person name="Shenoy N."/>
            <person name="Sisk P."/>
            <person name="Stolte C."/>
            <person name="Sykes S."/>
            <person name="Walk T."/>
            <person name="White J."/>
            <person name="Yandava C."/>
            <person name="Haas B."/>
            <person name="Nusbaum C."/>
            <person name="Birren B."/>
        </authorList>
    </citation>
    <scope>NUCLEOTIDE SEQUENCE [LARGE SCALE GENOMIC DNA]</scope>
    <source>
        <strain evidence="6">ATCC 64411 / 73-15</strain>
    </source>
</reference>
<dbReference type="EMBL" id="ADBL01000274">
    <property type="status" value="NOT_ANNOTATED_CDS"/>
    <property type="molecule type" value="Genomic_DNA"/>
</dbReference>
<dbReference type="GO" id="GO:0045290">
    <property type="term" value="F:D-arabinose 1-dehydrogenase [NAD(P)+] activity"/>
    <property type="evidence" value="ECO:0007669"/>
    <property type="project" value="TreeGrafter"/>
</dbReference>
<dbReference type="Gene3D" id="3.20.20.100">
    <property type="entry name" value="NADP-dependent oxidoreductase domain"/>
    <property type="match status" value="1"/>
</dbReference>
<feature type="compositionally biased region" description="Polar residues" evidence="2">
    <location>
        <begin position="7"/>
        <end position="28"/>
    </location>
</feature>
<dbReference type="STRING" id="644358.A0A0C4DMZ2"/>
<feature type="region of interest" description="Disordered" evidence="2">
    <location>
        <begin position="96"/>
        <end position="122"/>
    </location>
</feature>
<dbReference type="eggNOG" id="KOG1576">
    <property type="taxonomic scope" value="Eukaryota"/>
</dbReference>
<reference evidence="5" key="4">
    <citation type="journal article" date="2015" name="G3 (Bethesda)">
        <title>Genome sequences of three phytopathogenic species of the Magnaporthaceae family of fungi.</title>
        <authorList>
            <person name="Okagaki L.H."/>
            <person name="Nunes C.C."/>
            <person name="Sailsbery J."/>
            <person name="Clay B."/>
            <person name="Brown D."/>
            <person name="John T."/>
            <person name="Oh Y."/>
            <person name="Young N."/>
            <person name="Fitzgerald M."/>
            <person name="Haas B.J."/>
            <person name="Zeng Q."/>
            <person name="Young S."/>
            <person name="Adiconis X."/>
            <person name="Fan L."/>
            <person name="Levin J.Z."/>
            <person name="Mitchell T.K."/>
            <person name="Okubara P.A."/>
            <person name="Farman M.L."/>
            <person name="Kohn L.M."/>
            <person name="Birren B."/>
            <person name="Ma L.-J."/>
            <person name="Dean R.A."/>
        </authorList>
    </citation>
    <scope>NUCLEOTIDE SEQUENCE</scope>
    <source>
        <strain evidence="5">ATCC 64411 / 73-15</strain>
    </source>
</reference>
<dbReference type="EnsemblFungi" id="MAPG_01160T0">
    <property type="protein sequence ID" value="MAPG_01160T0"/>
    <property type="gene ID" value="MAPG_01160"/>
</dbReference>
<feature type="region of interest" description="Disordered" evidence="2">
    <location>
        <begin position="1"/>
        <end position="28"/>
    </location>
</feature>
<feature type="compositionally biased region" description="Pro residues" evidence="2">
    <location>
        <begin position="108"/>
        <end position="120"/>
    </location>
</feature>
<evidence type="ECO:0000313" key="4">
    <source>
        <dbReference type="EMBL" id="KLU82083.1"/>
    </source>
</evidence>
<accession>A0A0C4DMZ2</accession>
<dbReference type="SUPFAM" id="SSF51430">
    <property type="entry name" value="NAD(P)-linked oxidoreductase"/>
    <property type="match status" value="1"/>
</dbReference>
<evidence type="ECO:0000256" key="1">
    <source>
        <dbReference type="ARBA" id="ARBA00023002"/>
    </source>
</evidence>
<name>A0A0C4DMZ2_MAGP6</name>
<evidence type="ECO:0000313" key="6">
    <source>
        <dbReference type="Proteomes" id="UP000011715"/>
    </source>
</evidence>
<organism evidence="5 6">
    <name type="scientific">Magnaporthiopsis poae (strain ATCC 64411 / 73-15)</name>
    <name type="common">Kentucky bluegrass fungus</name>
    <name type="synonym">Magnaporthe poae</name>
    <dbReference type="NCBI Taxonomy" id="644358"/>
    <lineage>
        <taxon>Eukaryota</taxon>
        <taxon>Fungi</taxon>
        <taxon>Dikarya</taxon>
        <taxon>Ascomycota</taxon>
        <taxon>Pezizomycotina</taxon>
        <taxon>Sordariomycetes</taxon>
        <taxon>Sordariomycetidae</taxon>
        <taxon>Magnaporthales</taxon>
        <taxon>Magnaporthaceae</taxon>
        <taxon>Magnaporthiopsis</taxon>
    </lineage>
</organism>
<keyword evidence="1" id="KW-0560">Oxidoreductase</keyword>
<dbReference type="AlphaFoldDB" id="A0A0C4DMZ2"/>
<dbReference type="OMA" id="FPRSSYK"/>
<dbReference type="VEuPathDB" id="FungiDB:MAPG_01160"/>
<dbReference type="GO" id="GO:0070485">
    <property type="term" value="P:dehydro-D-arabinono-1,4-lactone biosynthetic process"/>
    <property type="evidence" value="ECO:0007669"/>
    <property type="project" value="TreeGrafter"/>
</dbReference>
<dbReference type="InterPro" id="IPR020471">
    <property type="entry name" value="AKR"/>
</dbReference>
<proteinExistence type="predicted"/>
<dbReference type="PANTHER" id="PTHR42686">
    <property type="entry name" value="GH17980P-RELATED"/>
    <property type="match status" value="1"/>
</dbReference>
<dbReference type="Proteomes" id="UP000011715">
    <property type="component" value="Unassembled WGS sequence"/>
</dbReference>
<reference evidence="5" key="5">
    <citation type="submission" date="2015-06" db="UniProtKB">
        <authorList>
            <consortium name="EnsemblFungi"/>
        </authorList>
    </citation>
    <scope>IDENTIFICATION</scope>
    <source>
        <strain evidence="5">ATCC 64411</strain>
    </source>
</reference>
<gene>
    <name evidence="4" type="ORF">MAPG_01160</name>
</gene>
<reference evidence="4" key="3">
    <citation type="submission" date="2011-03" db="EMBL/GenBank/DDBJ databases">
        <title>Annotation of Magnaporthe poae ATCC 64411.</title>
        <authorList>
            <person name="Ma L.-J."/>
            <person name="Dead R."/>
            <person name="Young S.K."/>
            <person name="Zeng Q."/>
            <person name="Gargeya S."/>
            <person name="Fitzgerald M."/>
            <person name="Haas B."/>
            <person name="Abouelleil A."/>
            <person name="Alvarado L."/>
            <person name="Arachchi H.M."/>
            <person name="Berlin A."/>
            <person name="Brown A."/>
            <person name="Chapman S.B."/>
            <person name="Chen Z."/>
            <person name="Dunbar C."/>
            <person name="Freedman E."/>
            <person name="Gearin G."/>
            <person name="Gellesch M."/>
            <person name="Goldberg J."/>
            <person name="Griggs A."/>
            <person name="Gujja S."/>
            <person name="Heiman D."/>
            <person name="Howarth C."/>
            <person name="Larson L."/>
            <person name="Lui A."/>
            <person name="MacDonald P.J.P."/>
            <person name="Mehta T."/>
            <person name="Montmayeur A."/>
            <person name="Murphy C."/>
            <person name="Neiman D."/>
            <person name="Pearson M."/>
            <person name="Priest M."/>
            <person name="Roberts A."/>
            <person name="Saif S."/>
            <person name="Shea T."/>
            <person name="Shenoy N."/>
            <person name="Sisk P."/>
            <person name="Stolte C."/>
            <person name="Sykes S."/>
            <person name="Yandava C."/>
            <person name="Wortman J."/>
            <person name="Nusbaum C."/>
            <person name="Birren B."/>
        </authorList>
    </citation>
    <scope>NUCLEOTIDE SEQUENCE</scope>
    <source>
        <strain evidence="4">ATCC 64411</strain>
    </source>
</reference>
<dbReference type="PANTHER" id="PTHR42686:SF1">
    <property type="entry name" value="GH17980P-RELATED"/>
    <property type="match status" value="1"/>
</dbReference>
<reference evidence="4" key="2">
    <citation type="submission" date="2010-05" db="EMBL/GenBank/DDBJ databases">
        <title>The Genome Sequence of Magnaporthe poae strain ATCC 64411.</title>
        <authorList>
            <consortium name="The Broad Institute Genome Sequencing Platform"/>
            <consortium name="Broad Institute Genome Sequencing Center for Infectious Disease"/>
            <person name="Ma L.-J."/>
            <person name="Dead R."/>
            <person name="Young S."/>
            <person name="Zeng Q."/>
            <person name="Koehrsen M."/>
            <person name="Alvarado L."/>
            <person name="Berlin A."/>
            <person name="Chapman S.B."/>
            <person name="Chen Z."/>
            <person name="Freedman E."/>
            <person name="Gellesch M."/>
            <person name="Goldberg J."/>
            <person name="Griggs A."/>
            <person name="Gujja S."/>
            <person name="Heilman E.R."/>
            <person name="Heiman D."/>
            <person name="Hepburn T."/>
            <person name="Howarth C."/>
            <person name="Jen D."/>
            <person name="Larson L."/>
            <person name="Mehta T."/>
            <person name="Neiman D."/>
            <person name="Pearson M."/>
            <person name="Roberts A."/>
            <person name="Saif S."/>
            <person name="Shea T."/>
            <person name="Shenoy N."/>
            <person name="Sisk P."/>
            <person name="Stolte C."/>
            <person name="Sykes S."/>
            <person name="Walk T."/>
            <person name="White J."/>
            <person name="Yandava C."/>
            <person name="Haas B."/>
            <person name="Nusbaum C."/>
            <person name="Birren B."/>
        </authorList>
    </citation>
    <scope>NUCLEOTIDE SEQUENCE</scope>
    <source>
        <strain evidence="4">ATCC 64411</strain>
    </source>
</reference>
<evidence type="ECO:0000259" key="3">
    <source>
        <dbReference type="Pfam" id="PF00248"/>
    </source>
</evidence>
<keyword evidence="6" id="KW-1185">Reference proteome</keyword>
<dbReference type="InterPro" id="IPR036812">
    <property type="entry name" value="NAD(P)_OxRdtase_dom_sf"/>
</dbReference>
<sequence length="455" mass="47618">MADPSVPSRSPASPTNGHGQDPSSPAKSLTLSAVLPPLILGTATFNIQYVHDPTKLPVHDIIKRAFELGIRAFDTSPYYGPAEILLGEAIGAAVQGSNRTNNSSQPQQSPPPSPPPPPRYPRSSYLLISKAGRVGPTSFDYSPAAITASVHRSLERLRTPYLDLVYLHDVEFVTDADVLGAMPALWDLQRGGKVRHVGISGYPIPRLLDLAEKIAALGGSSSSSRSGRTTTLDAVLSYCHCTVQNTTLADPATLARFRAAGVDVVLNASIVGMGLLAPSISVGPQGSWHPAPEGLRAACVEMRAAAGDGNGSTLARVAIRFALETWGRAAAAAGLAVGGGGRGGSENKVGATVIGVTSVEELEETVEEWRSVVKDLGLRLEPESDEGSVGNGPPQPLVKVKDASGAGVEIAAGSSDVGEFVRRVLWPILGEWKDYSWESPPRGWFDAHHPSGGGT</sequence>
<dbReference type="EMBL" id="GL876966">
    <property type="protein sequence ID" value="KLU82083.1"/>
    <property type="molecule type" value="Genomic_DNA"/>
</dbReference>
<protein>
    <submittedName>
        <fullName evidence="4">L-galactose dehydrogenase</fullName>
    </submittedName>
</protein>
<evidence type="ECO:0000313" key="5">
    <source>
        <dbReference type="EnsemblFungi" id="MAPG_01160T0"/>
    </source>
</evidence>
<dbReference type="OrthoDB" id="5286008at2759"/>
<dbReference type="Pfam" id="PF00248">
    <property type="entry name" value="Aldo_ket_red"/>
    <property type="match status" value="1"/>
</dbReference>
<feature type="domain" description="NADP-dependent oxidoreductase" evidence="3">
    <location>
        <begin position="37"/>
        <end position="369"/>
    </location>
</feature>
<dbReference type="InterPro" id="IPR023210">
    <property type="entry name" value="NADP_OxRdtase_dom"/>
</dbReference>
<evidence type="ECO:0000256" key="2">
    <source>
        <dbReference type="SAM" id="MobiDB-lite"/>
    </source>
</evidence>